<accession>A0A812TQB3</accession>
<reference evidence="2" key="1">
    <citation type="submission" date="2021-02" db="EMBL/GenBank/DDBJ databases">
        <authorList>
            <person name="Dougan E. K."/>
            <person name="Rhodes N."/>
            <person name="Thang M."/>
            <person name="Chan C."/>
        </authorList>
    </citation>
    <scope>NUCLEOTIDE SEQUENCE</scope>
</reference>
<gene>
    <name evidence="2" type="ORF">SPIL2461_LOCUS14196</name>
</gene>
<sequence>MTTMLAQQWESQPELRRLAQKLQLVQLTGPNINRDVLVQNELVLTPALQQLGMRPSVQTAMVHVKSLYDLMGLDVNGALIYTQGWALRRMVSLFNGIVRRGHTPREPAVQRMMVAVGLTIEQHGSEGTSDNDSMSDECESMESEAPTDDGEVVDGDDDVHDVEMSR</sequence>
<feature type="compositionally biased region" description="Acidic residues" evidence="1">
    <location>
        <begin position="133"/>
        <end position="160"/>
    </location>
</feature>
<evidence type="ECO:0000256" key="1">
    <source>
        <dbReference type="SAM" id="MobiDB-lite"/>
    </source>
</evidence>
<name>A0A812TQB3_SYMPI</name>
<dbReference type="OrthoDB" id="448214at2759"/>
<dbReference type="AlphaFoldDB" id="A0A812TQB3"/>
<dbReference type="EMBL" id="CAJNIZ010032402">
    <property type="protein sequence ID" value="CAE7537076.1"/>
    <property type="molecule type" value="Genomic_DNA"/>
</dbReference>
<protein>
    <submittedName>
        <fullName evidence="2">Uncharacterized protein</fullName>
    </submittedName>
</protein>
<evidence type="ECO:0000313" key="3">
    <source>
        <dbReference type="Proteomes" id="UP000649617"/>
    </source>
</evidence>
<feature type="region of interest" description="Disordered" evidence="1">
    <location>
        <begin position="122"/>
        <end position="166"/>
    </location>
</feature>
<keyword evidence="3" id="KW-1185">Reference proteome</keyword>
<comment type="caution">
    <text evidence="2">The sequence shown here is derived from an EMBL/GenBank/DDBJ whole genome shotgun (WGS) entry which is preliminary data.</text>
</comment>
<organism evidence="2 3">
    <name type="scientific">Symbiodinium pilosum</name>
    <name type="common">Dinoflagellate</name>
    <dbReference type="NCBI Taxonomy" id="2952"/>
    <lineage>
        <taxon>Eukaryota</taxon>
        <taxon>Sar</taxon>
        <taxon>Alveolata</taxon>
        <taxon>Dinophyceae</taxon>
        <taxon>Suessiales</taxon>
        <taxon>Symbiodiniaceae</taxon>
        <taxon>Symbiodinium</taxon>
    </lineage>
</organism>
<evidence type="ECO:0000313" key="2">
    <source>
        <dbReference type="EMBL" id="CAE7537076.1"/>
    </source>
</evidence>
<proteinExistence type="predicted"/>
<dbReference type="Proteomes" id="UP000649617">
    <property type="component" value="Unassembled WGS sequence"/>
</dbReference>